<evidence type="ECO:0000256" key="5">
    <source>
        <dbReference type="ARBA" id="ARBA00038359"/>
    </source>
</evidence>
<dbReference type="EMBL" id="JARVKF010000443">
    <property type="protein sequence ID" value="KAK9413080.1"/>
    <property type="molecule type" value="Genomic_DNA"/>
</dbReference>
<sequence length="366" mass="40373">MEDHAITTAIGILVAILAIAAVALRFYTRRYTDTGHGWDDWLILVALLATILTDILVLWANIINPDGAEDVSATNSNHSEHSAADVEYVILTFTASVLYFTITSATKLSILLMYNRLFSVDPMFRRQIIAACIVVICFWIGCTVADLLNCIPLKWTWNNNLLDPRYCFNYNVFWLASGIVEACIDLVIIVMPVKLVLSLQLNGSRKVAIAAVFLLGIFVILSGLVKVIMSYAPGVRGPAFGKAEVWTTVHCGIGIVCACLPVCWSLFTRLTKLVLRTWPSLCPARRYWYSRSGWSSVDRRSGPRNSTPNTEGAAPVGAGGYELAPYKAREATVVLSFGASRSAKEKAEELPTQHGYPQSPPYVVYR</sequence>
<feature type="transmembrane region" description="Helical" evidence="7">
    <location>
        <begin position="245"/>
        <end position="267"/>
    </location>
</feature>
<feature type="transmembrane region" description="Helical" evidence="7">
    <location>
        <begin position="6"/>
        <end position="28"/>
    </location>
</feature>
<comment type="caution">
    <text evidence="9">The sequence shown here is derived from an EMBL/GenBank/DDBJ whole genome shotgun (WGS) entry which is preliminary data.</text>
</comment>
<evidence type="ECO:0000256" key="1">
    <source>
        <dbReference type="ARBA" id="ARBA00004141"/>
    </source>
</evidence>
<feature type="region of interest" description="Disordered" evidence="6">
    <location>
        <begin position="345"/>
        <end position="366"/>
    </location>
</feature>
<dbReference type="PANTHER" id="PTHR33048">
    <property type="entry name" value="PTH11-LIKE INTEGRAL MEMBRANE PROTEIN (AFU_ORTHOLOGUE AFUA_5G11245)"/>
    <property type="match status" value="1"/>
</dbReference>
<feature type="transmembrane region" description="Helical" evidence="7">
    <location>
        <begin position="128"/>
        <end position="148"/>
    </location>
</feature>
<evidence type="ECO:0000256" key="6">
    <source>
        <dbReference type="SAM" id="MobiDB-lite"/>
    </source>
</evidence>
<feature type="transmembrane region" description="Helical" evidence="7">
    <location>
        <begin position="168"/>
        <end position="195"/>
    </location>
</feature>
<proteinExistence type="inferred from homology"/>
<evidence type="ECO:0000256" key="7">
    <source>
        <dbReference type="SAM" id="Phobius"/>
    </source>
</evidence>
<feature type="region of interest" description="Disordered" evidence="6">
    <location>
        <begin position="294"/>
        <end position="316"/>
    </location>
</feature>
<dbReference type="Pfam" id="PF20684">
    <property type="entry name" value="Fung_rhodopsin"/>
    <property type="match status" value="1"/>
</dbReference>
<keyword evidence="2 7" id="KW-0812">Transmembrane</keyword>
<reference evidence="9 10" key="1">
    <citation type="journal article" date="2024" name="J. Plant Pathol.">
        <title>Sequence and assembly of the genome of Seiridium unicorne, isolate CBS 538.82, causal agent of cypress canker disease.</title>
        <authorList>
            <person name="Scali E."/>
            <person name="Rocca G.D."/>
            <person name="Danti R."/>
            <person name="Garbelotto M."/>
            <person name="Barberini S."/>
            <person name="Baroncelli R."/>
            <person name="Emiliani G."/>
        </authorList>
    </citation>
    <scope>NUCLEOTIDE SEQUENCE [LARGE SCALE GENOMIC DNA]</scope>
    <source>
        <strain evidence="9 10">BM-138-508</strain>
    </source>
</reference>
<evidence type="ECO:0000313" key="9">
    <source>
        <dbReference type="EMBL" id="KAK9413080.1"/>
    </source>
</evidence>
<keyword evidence="4 7" id="KW-0472">Membrane</keyword>
<protein>
    <submittedName>
        <fullName evidence="9">Integral membrane protein</fullName>
    </submittedName>
</protein>
<feature type="domain" description="Rhodopsin" evidence="8">
    <location>
        <begin position="24"/>
        <end position="269"/>
    </location>
</feature>
<feature type="transmembrane region" description="Helical" evidence="7">
    <location>
        <begin position="88"/>
        <end position="108"/>
    </location>
</feature>
<evidence type="ECO:0000256" key="3">
    <source>
        <dbReference type="ARBA" id="ARBA00022989"/>
    </source>
</evidence>
<dbReference type="InterPro" id="IPR052337">
    <property type="entry name" value="SAT4-like"/>
</dbReference>
<comment type="subcellular location">
    <subcellularLocation>
        <location evidence="1">Membrane</location>
        <topology evidence="1">Multi-pass membrane protein</topology>
    </subcellularLocation>
</comment>
<name>A0ABR2UEM1_9PEZI</name>
<dbReference type="Proteomes" id="UP001408356">
    <property type="component" value="Unassembled WGS sequence"/>
</dbReference>
<keyword evidence="3 7" id="KW-1133">Transmembrane helix</keyword>
<gene>
    <name evidence="9" type="ORF">SUNI508_12065</name>
</gene>
<evidence type="ECO:0000313" key="10">
    <source>
        <dbReference type="Proteomes" id="UP001408356"/>
    </source>
</evidence>
<keyword evidence="10" id="KW-1185">Reference proteome</keyword>
<evidence type="ECO:0000256" key="4">
    <source>
        <dbReference type="ARBA" id="ARBA00023136"/>
    </source>
</evidence>
<feature type="transmembrane region" description="Helical" evidence="7">
    <location>
        <begin position="40"/>
        <end position="62"/>
    </location>
</feature>
<dbReference type="InterPro" id="IPR049326">
    <property type="entry name" value="Rhodopsin_dom_fungi"/>
</dbReference>
<accession>A0ABR2UEM1</accession>
<comment type="similarity">
    <text evidence="5">Belongs to the SAT4 family.</text>
</comment>
<organism evidence="9 10">
    <name type="scientific">Seiridium unicorne</name>
    <dbReference type="NCBI Taxonomy" id="138068"/>
    <lineage>
        <taxon>Eukaryota</taxon>
        <taxon>Fungi</taxon>
        <taxon>Dikarya</taxon>
        <taxon>Ascomycota</taxon>
        <taxon>Pezizomycotina</taxon>
        <taxon>Sordariomycetes</taxon>
        <taxon>Xylariomycetidae</taxon>
        <taxon>Amphisphaeriales</taxon>
        <taxon>Sporocadaceae</taxon>
        <taxon>Seiridium</taxon>
    </lineage>
</organism>
<dbReference type="PANTHER" id="PTHR33048:SF47">
    <property type="entry name" value="INTEGRAL MEMBRANE PROTEIN-RELATED"/>
    <property type="match status" value="1"/>
</dbReference>
<evidence type="ECO:0000256" key="2">
    <source>
        <dbReference type="ARBA" id="ARBA00022692"/>
    </source>
</evidence>
<feature type="transmembrane region" description="Helical" evidence="7">
    <location>
        <begin position="207"/>
        <end position="225"/>
    </location>
</feature>
<evidence type="ECO:0000259" key="8">
    <source>
        <dbReference type="Pfam" id="PF20684"/>
    </source>
</evidence>